<dbReference type="PANTHER" id="PTHR13847">
    <property type="entry name" value="SARCOSINE DEHYDROGENASE-RELATED"/>
    <property type="match status" value="1"/>
</dbReference>
<dbReference type="PANTHER" id="PTHR13847:SF287">
    <property type="entry name" value="FAD-DEPENDENT OXIDOREDUCTASE DOMAIN-CONTAINING PROTEIN 1"/>
    <property type="match status" value="1"/>
</dbReference>
<gene>
    <name evidence="3" type="ORF">CW360_00085</name>
</gene>
<dbReference type="EMBL" id="PIYS01000001">
    <property type="protein sequence ID" value="PKF73316.1"/>
    <property type="molecule type" value="Genomic_DNA"/>
</dbReference>
<reference evidence="4" key="1">
    <citation type="submission" date="2017-12" db="EMBL/GenBank/DDBJ databases">
        <authorList>
            <person name="Yu X.-Y."/>
        </authorList>
    </citation>
    <scope>NUCLEOTIDE SEQUENCE [LARGE SCALE GENOMIC DNA]</scope>
    <source>
        <strain evidence="4">ZYSR67-Z</strain>
    </source>
</reference>
<evidence type="ECO:0000313" key="3">
    <source>
        <dbReference type="EMBL" id="PKF73316.1"/>
    </source>
</evidence>
<proteinExistence type="predicted"/>
<evidence type="ECO:0000259" key="2">
    <source>
        <dbReference type="Pfam" id="PF01266"/>
    </source>
</evidence>
<name>A0A2I0CUN7_9PSED</name>
<protein>
    <submittedName>
        <fullName evidence="3">FAD-dependent oxidoreductase</fullName>
    </submittedName>
</protein>
<evidence type="ECO:0000256" key="1">
    <source>
        <dbReference type="ARBA" id="ARBA00023002"/>
    </source>
</evidence>
<dbReference type="Pfam" id="PF01266">
    <property type="entry name" value="DAO"/>
    <property type="match status" value="1"/>
</dbReference>
<dbReference type="GO" id="GO:0016491">
    <property type="term" value="F:oxidoreductase activity"/>
    <property type="evidence" value="ECO:0007669"/>
    <property type="project" value="UniProtKB-KW"/>
</dbReference>
<dbReference type="AlphaFoldDB" id="A0A2I0CUN7"/>
<organism evidence="3 4">
    <name type="scientific">Pseudomonas fluvialis</name>
    <dbReference type="NCBI Taxonomy" id="1793966"/>
    <lineage>
        <taxon>Bacteria</taxon>
        <taxon>Pseudomonadati</taxon>
        <taxon>Pseudomonadota</taxon>
        <taxon>Gammaproteobacteria</taxon>
        <taxon>Pseudomonadales</taxon>
        <taxon>Pseudomonadaceae</taxon>
        <taxon>Pseudomonas</taxon>
    </lineage>
</organism>
<feature type="domain" description="FAD dependent oxidoreductase" evidence="2">
    <location>
        <begin position="5"/>
        <end position="347"/>
    </location>
</feature>
<sequence>MLDCDFLIIGAGIAGASCGYFLSAEGARCLVLERESQPGYHASGRSAALFTQAYGSGQVRALSAASRAFFEAPPDGFAEQPLLRPRGELIVDFHGDPAELQRQWQAARVSVPQMRLLDAAQACALCPALDPAQVHGALYDPTAADIDTHALLQGYLRGLRERGGVLHCQREVRAIQRQAGYWQVECAGQRYRAACLVNAAGAWGEEIAALAGIPGLGLQPMRRSAFTFAAEGYALHDWPCLVSLDESFYIKPDAGLLLGSPANADPQAAQDAQPEELDIALGIARIEQYTRLRIKRPLHRWAGLRSFVADQGLVAGFAEGREDFFWLVGQGGYGMQTSPAMGLASAALLSGQPWPQALQAHGLCAAQLAPGRLRA</sequence>
<dbReference type="InterPro" id="IPR006076">
    <property type="entry name" value="FAD-dep_OxRdtase"/>
</dbReference>
<dbReference type="Gene3D" id="3.50.50.60">
    <property type="entry name" value="FAD/NAD(P)-binding domain"/>
    <property type="match status" value="1"/>
</dbReference>
<dbReference type="Gene3D" id="3.30.9.10">
    <property type="entry name" value="D-Amino Acid Oxidase, subunit A, domain 2"/>
    <property type="match status" value="1"/>
</dbReference>
<keyword evidence="1" id="KW-0560">Oxidoreductase</keyword>
<comment type="caution">
    <text evidence="3">The sequence shown here is derived from an EMBL/GenBank/DDBJ whole genome shotgun (WGS) entry which is preliminary data.</text>
</comment>
<dbReference type="GO" id="GO:0005737">
    <property type="term" value="C:cytoplasm"/>
    <property type="evidence" value="ECO:0007669"/>
    <property type="project" value="TreeGrafter"/>
</dbReference>
<evidence type="ECO:0000313" key="4">
    <source>
        <dbReference type="Proteomes" id="UP000242861"/>
    </source>
</evidence>
<dbReference type="RefSeq" id="WP_101192313.1">
    <property type="nucleotide sequence ID" value="NZ_PIYS01000001.1"/>
</dbReference>
<dbReference type="InterPro" id="IPR036188">
    <property type="entry name" value="FAD/NAD-bd_sf"/>
</dbReference>
<accession>A0A2I0CUN7</accession>
<dbReference type="SUPFAM" id="SSF51905">
    <property type="entry name" value="FAD/NAD(P)-binding domain"/>
    <property type="match status" value="1"/>
</dbReference>
<dbReference type="Proteomes" id="UP000242861">
    <property type="component" value="Unassembled WGS sequence"/>
</dbReference>